<dbReference type="EMBL" id="GBXM01092007">
    <property type="protein sequence ID" value="JAH16570.1"/>
    <property type="molecule type" value="Transcribed_RNA"/>
</dbReference>
<evidence type="ECO:0000256" key="1">
    <source>
        <dbReference type="SAM" id="MobiDB-lite"/>
    </source>
</evidence>
<reference evidence="2" key="1">
    <citation type="submission" date="2014-11" db="EMBL/GenBank/DDBJ databases">
        <authorList>
            <person name="Amaro Gonzalez C."/>
        </authorList>
    </citation>
    <scope>NUCLEOTIDE SEQUENCE</scope>
</reference>
<evidence type="ECO:0000313" key="2">
    <source>
        <dbReference type="EMBL" id="JAH16570.1"/>
    </source>
</evidence>
<reference evidence="2" key="2">
    <citation type="journal article" date="2015" name="Fish Shellfish Immunol.">
        <title>Early steps in the European eel (Anguilla anguilla)-Vibrio vulnificus interaction in the gills: Role of the RtxA13 toxin.</title>
        <authorList>
            <person name="Callol A."/>
            <person name="Pajuelo D."/>
            <person name="Ebbesson L."/>
            <person name="Teles M."/>
            <person name="MacKenzie S."/>
            <person name="Amaro C."/>
        </authorList>
    </citation>
    <scope>NUCLEOTIDE SEQUENCE</scope>
</reference>
<organism evidence="2">
    <name type="scientific">Anguilla anguilla</name>
    <name type="common">European freshwater eel</name>
    <name type="synonym">Muraena anguilla</name>
    <dbReference type="NCBI Taxonomy" id="7936"/>
    <lineage>
        <taxon>Eukaryota</taxon>
        <taxon>Metazoa</taxon>
        <taxon>Chordata</taxon>
        <taxon>Craniata</taxon>
        <taxon>Vertebrata</taxon>
        <taxon>Euteleostomi</taxon>
        <taxon>Actinopterygii</taxon>
        <taxon>Neopterygii</taxon>
        <taxon>Teleostei</taxon>
        <taxon>Anguilliformes</taxon>
        <taxon>Anguillidae</taxon>
        <taxon>Anguilla</taxon>
    </lineage>
</organism>
<name>A0A0E9QJN9_ANGAN</name>
<protein>
    <submittedName>
        <fullName evidence="2">Uncharacterized protein</fullName>
    </submittedName>
</protein>
<sequence>MGTSTGPTGTGKLPKSKPLTWMGPTGRFW</sequence>
<dbReference type="AlphaFoldDB" id="A0A0E9QJN9"/>
<accession>A0A0E9QJN9</accession>
<feature type="region of interest" description="Disordered" evidence="1">
    <location>
        <begin position="1"/>
        <end position="29"/>
    </location>
</feature>
<proteinExistence type="predicted"/>